<dbReference type="OrthoDB" id="98112at2759"/>
<name>A0A225VVV5_9STRA</name>
<dbReference type="EMBL" id="NBNE01002900">
    <property type="protein sequence ID" value="OWZ09129.1"/>
    <property type="molecule type" value="Genomic_DNA"/>
</dbReference>
<sequence>MLLKNTSTYGMGNWTEETFPVPLGTCPFTRTLCTCLHFSTDCYVVINLSCGFRRSGSLAFYSLAGSVINDLYELAGPVSVSPVDMHRFHGSVWCDDILARNENRRDNSNFALRKVMLIVLGRTAIITKKFTPWSSTNKELGLLWNTVDGTVSIPLDMMDRSLAQVDSVVSARKTSKADLAKQLGVFPHVATCFPSAGAFYQRAHTAMININPFTRHPITDVVVEDWRWFKAVLLHNERFNQVPVSQFADLASS</sequence>
<keyword evidence="2" id="KW-1185">Reference proteome</keyword>
<protein>
    <submittedName>
        <fullName evidence="1">Uncharacterized protein</fullName>
    </submittedName>
</protein>
<evidence type="ECO:0000313" key="2">
    <source>
        <dbReference type="Proteomes" id="UP000198211"/>
    </source>
</evidence>
<organism evidence="1 2">
    <name type="scientific">Phytophthora megakarya</name>
    <dbReference type="NCBI Taxonomy" id="4795"/>
    <lineage>
        <taxon>Eukaryota</taxon>
        <taxon>Sar</taxon>
        <taxon>Stramenopiles</taxon>
        <taxon>Oomycota</taxon>
        <taxon>Peronosporomycetes</taxon>
        <taxon>Peronosporales</taxon>
        <taxon>Peronosporaceae</taxon>
        <taxon>Phytophthora</taxon>
    </lineage>
</organism>
<dbReference type="InterPro" id="IPR052055">
    <property type="entry name" value="Hepadnavirus_pol/RT"/>
</dbReference>
<dbReference type="PANTHER" id="PTHR33050">
    <property type="entry name" value="REVERSE TRANSCRIPTASE DOMAIN-CONTAINING PROTEIN"/>
    <property type="match status" value="1"/>
</dbReference>
<dbReference type="STRING" id="4795.A0A225VVV5"/>
<gene>
    <name evidence="1" type="ORF">PHMEG_00018217</name>
</gene>
<reference evidence="2" key="1">
    <citation type="submission" date="2017-03" db="EMBL/GenBank/DDBJ databases">
        <title>Phytopthora megakarya and P. palmivora, two closely related causual agents of cacao black pod achieved similar genome size and gene model numbers by different mechanisms.</title>
        <authorList>
            <person name="Ali S."/>
            <person name="Shao J."/>
            <person name="Larry D.J."/>
            <person name="Kronmiller B."/>
            <person name="Shen D."/>
            <person name="Strem M.D."/>
            <person name="Melnick R.L."/>
            <person name="Guiltinan M.J."/>
            <person name="Tyler B.M."/>
            <person name="Meinhardt L.W."/>
            <person name="Bailey B.A."/>
        </authorList>
    </citation>
    <scope>NUCLEOTIDE SEQUENCE [LARGE SCALE GENOMIC DNA]</scope>
    <source>
        <strain evidence="2">zdho120</strain>
    </source>
</reference>
<evidence type="ECO:0000313" key="1">
    <source>
        <dbReference type="EMBL" id="OWZ09129.1"/>
    </source>
</evidence>
<dbReference type="Proteomes" id="UP000198211">
    <property type="component" value="Unassembled WGS sequence"/>
</dbReference>
<accession>A0A225VVV5</accession>
<proteinExistence type="predicted"/>
<dbReference type="PANTHER" id="PTHR33050:SF7">
    <property type="entry name" value="RIBONUCLEASE H"/>
    <property type="match status" value="1"/>
</dbReference>
<dbReference type="AlphaFoldDB" id="A0A225VVV5"/>
<comment type="caution">
    <text evidence="1">The sequence shown here is derived from an EMBL/GenBank/DDBJ whole genome shotgun (WGS) entry which is preliminary data.</text>
</comment>